<keyword evidence="12" id="KW-0012">Acyltransferase</keyword>
<evidence type="ECO:0000256" key="5">
    <source>
        <dbReference type="ARBA" id="ARBA00022679"/>
    </source>
</evidence>
<comment type="caution">
    <text evidence="16">The sequence shown here is derived from an EMBL/GenBank/DDBJ whole genome shotgun (WGS) entry which is preliminary data.</text>
</comment>
<keyword evidence="8" id="KW-0443">Lipid metabolism</keyword>
<evidence type="ECO:0000256" key="14">
    <source>
        <dbReference type="SAM" id="Phobius"/>
    </source>
</evidence>
<keyword evidence="10" id="KW-0594">Phospholipid biosynthesis</keyword>
<keyword evidence="5" id="KW-0808">Transferase</keyword>
<dbReference type="InterPro" id="IPR002123">
    <property type="entry name" value="Plipid/glycerol_acylTrfase"/>
</dbReference>
<gene>
    <name evidence="16" type="ORF">FEM48_Zijuj09G0154900</name>
</gene>
<name>A0A978UTT2_ZIZJJ</name>
<protein>
    <recommendedName>
        <fullName evidence="15">Phospholipid/glycerol acyltransferase domain-containing protein</fullName>
    </recommendedName>
</protein>
<dbReference type="PANTHER" id="PTHR23063">
    <property type="entry name" value="PHOSPHOLIPID ACYLTRANSFERASE"/>
    <property type="match status" value="1"/>
</dbReference>
<dbReference type="SMART" id="SM00563">
    <property type="entry name" value="PlsC"/>
    <property type="match status" value="1"/>
</dbReference>
<dbReference type="CDD" id="cd07991">
    <property type="entry name" value="LPLAT_LPCAT1-like"/>
    <property type="match status" value="1"/>
</dbReference>
<dbReference type="GO" id="GO:0004366">
    <property type="term" value="F:glycerol-3-phosphate O-acyltransferase activity"/>
    <property type="evidence" value="ECO:0007669"/>
    <property type="project" value="TreeGrafter"/>
</dbReference>
<evidence type="ECO:0000313" key="16">
    <source>
        <dbReference type="EMBL" id="KAH7518282.1"/>
    </source>
</evidence>
<evidence type="ECO:0000256" key="6">
    <source>
        <dbReference type="ARBA" id="ARBA00022692"/>
    </source>
</evidence>
<reference evidence="16" key="1">
    <citation type="journal article" date="2021" name="Front. Plant Sci.">
        <title>Chromosome-Scale Genome Assembly for Chinese Sour Jujube and Insights Into Its Genome Evolution and Domestication Signature.</title>
        <authorList>
            <person name="Shen L.-Y."/>
            <person name="Luo H."/>
            <person name="Wang X.-L."/>
            <person name="Wang X.-M."/>
            <person name="Qiu X.-J."/>
            <person name="Liu H."/>
            <person name="Zhou S.-S."/>
            <person name="Jia K.-H."/>
            <person name="Nie S."/>
            <person name="Bao Y.-T."/>
            <person name="Zhang R.-G."/>
            <person name="Yun Q.-Z."/>
            <person name="Chai Y.-H."/>
            <person name="Lu J.-Y."/>
            <person name="Li Y."/>
            <person name="Zhao S.-W."/>
            <person name="Mao J.-F."/>
            <person name="Jia S.-G."/>
            <person name="Mao Y.-M."/>
        </authorList>
    </citation>
    <scope>NUCLEOTIDE SEQUENCE</scope>
    <source>
        <strain evidence="16">AT0</strain>
        <tissue evidence="16">Leaf</tissue>
    </source>
</reference>
<evidence type="ECO:0000256" key="7">
    <source>
        <dbReference type="ARBA" id="ARBA00022989"/>
    </source>
</evidence>
<evidence type="ECO:0000256" key="2">
    <source>
        <dbReference type="ARBA" id="ARBA00005189"/>
    </source>
</evidence>
<evidence type="ECO:0000256" key="10">
    <source>
        <dbReference type="ARBA" id="ARBA00023209"/>
    </source>
</evidence>
<accession>A0A978UTT2</accession>
<evidence type="ECO:0000256" key="13">
    <source>
        <dbReference type="SAM" id="MobiDB-lite"/>
    </source>
</evidence>
<keyword evidence="4" id="KW-0444">Lipid biosynthesis</keyword>
<dbReference type="SUPFAM" id="SSF69593">
    <property type="entry name" value="Glycerol-3-phosphate (1)-acyltransferase"/>
    <property type="match status" value="1"/>
</dbReference>
<evidence type="ECO:0000313" key="17">
    <source>
        <dbReference type="Proteomes" id="UP000813462"/>
    </source>
</evidence>
<dbReference type="Proteomes" id="UP000813462">
    <property type="component" value="Unassembled WGS sequence"/>
</dbReference>
<dbReference type="GO" id="GO:0008654">
    <property type="term" value="P:phospholipid biosynthetic process"/>
    <property type="evidence" value="ECO:0007669"/>
    <property type="project" value="UniProtKB-KW"/>
</dbReference>
<dbReference type="GO" id="GO:0016020">
    <property type="term" value="C:membrane"/>
    <property type="evidence" value="ECO:0007669"/>
    <property type="project" value="UniProtKB-SubCell"/>
</dbReference>
<evidence type="ECO:0000256" key="3">
    <source>
        <dbReference type="ARBA" id="ARBA00008655"/>
    </source>
</evidence>
<dbReference type="PANTHER" id="PTHR23063:SF2">
    <property type="entry name" value="GLYCEROL-3-PHOSPHATE ACYLTRANSFERASE 4, ISOFORM D-RELATED"/>
    <property type="match status" value="1"/>
</dbReference>
<feature type="transmembrane region" description="Helical" evidence="14">
    <location>
        <begin position="201"/>
        <end position="222"/>
    </location>
</feature>
<comment type="similarity">
    <text evidence="3">Belongs to the 1-acyl-sn-glycerol-3-phosphate acyltransferase family.</text>
</comment>
<sequence length="476" mass="54049">MPKGETKKQMGGWPRCFVLRDGNSTYKYGHTDKNSPQDHKEINKIPQKLEEDAAEQQQPKEMSGSSSSGRSSDAAKLKSSSSELDLDRPNIEDYLPSGVSIQQEPHGKLHLRDLLDISPTLTEAAGAIVDVSSSLSVLGLVYAMLQIESSRALELECVFVSFMVFRSCDTIFRSFPFELEILVLSSICSDLKVCVKLLCRVLVLAIGWIIFLSSFIPVHFLLKGHDKLRRKLERVLVELMCSFFVASWTGVVKYHGPRPSMRPKQVFVANHTSMIDFIILEQMTAFAVIMQKHPGWVGLLQSTILESVGCIWFNRNESKDREVVAKKLRDHVLGNDNNPLLIFPEGTCVNNHYTVMFKKGAFELGCSVCPVAIKYNKIFVDAFWNSRKQSFTMHLLQLMTSWAVVCDVWYLEPQNLKPGETPIEFAERVRDIISARAGLKKVPWDGYLKHSRPSPKHRERKQQSFAESVLWHLEEK</sequence>
<evidence type="ECO:0000256" key="11">
    <source>
        <dbReference type="ARBA" id="ARBA00023264"/>
    </source>
</evidence>
<dbReference type="GO" id="GO:0019432">
    <property type="term" value="P:triglyceride biosynthetic process"/>
    <property type="evidence" value="ECO:0007669"/>
    <property type="project" value="TreeGrafter"/>
</dbReference>
<dbReference type="InterPro" id="IPR045252">
    <property type="entry name" value="LPCAT1-like"/>
</dbReference>
<dbReference type="GO" id="GO:0005783">
    <property type="term" value="C:endoplasmic reticulum"/>
    <property type="evidence" value="ECO:0007669"/>
    <property type="project" value="TreeGrafter"/>
</dbReference>
<keyword evidence="9 14" id="KW-0472">Membrane</keyword>
<comment type="subcellular location">
    <subcellularLocation>
        <location evidence="1">Membrane</location>
    </subcellularLocation>
</comment>
<feature type="compositionally biased region" description="Low complexity" evidence="13">
    <location>
        <begin position="63"/>
        <end position="83"/>
    </location>
</feature>
<feature type="domain" description="Phospholipid/glycerol acyltransferase" evidence="15">
    <location>
        <begin position="265"/>
        <end position="376"/>
    </location>
</feature>
<feature type="compositionally biased region" description="Basic and acidic residues" evidence="13">
    <location>
        <begin position="29"/>
        <end position="51"/>
    </location>
</feature>
<evidence type="ECO:0000256" key="4">
    <source>
        <dbReference type="ARBA" id="ARBA00022516"/>
    </source>
</evidence>
<evidence type="ECO:0000259" key="15">
    <source>
        <dbReference type="SMART" id="SM00563"/>
    </source>
</evidence>
<keyword evidence="11" id="KW-1208">Phospholipid metabolism</keyword>
<proteinExistence type="inferred from homology"/>
<evidence type="ECO:0000256" key="12">
    <source>
        <dbReference type="ARBA" id="ARBA00023315"/>
    </source>
</evidence>
<keyword evidence="7 14" id="KW-1133">Transmembrane helix</keyword>
<dbReference type="Pfam" id="PF01553">
    <property type="entry name" value="Acyltransferase"/>
    <property type="match status" value="1"/>
</dbReference>
<dbReference type="EMBL" id="JAEACU010000009">
    <property type="protein sequence ID" value="KAH7518282.1"/>
    <property type="molecule type" value="Genomic_DNA"/>
</dbReference>
<dbReference type="AlphaFoldDB" id="A0A978UTT2"/>
<organism evidence="16 17">
    <name type="scientific">Ziziphus jujuba var. spinosa</name>
    <dbReference type="NCBI Taxonomy" id="714518"/>
    <lineage>
        <taxon>Eukaryota</taxon>
        <taxon>Viridiplantae</taxon>
        <taxon>Streptophyta</taxon>
        <taxon>Embryophyta</taxon>
        <taxon>Tracheophyta</taxon>
        <taxon>Spermatophyta</taxon>
        <taxon>Magnoliopsida</taxon>
        <taxon>eudicotyledons</taxon>
        <taxon>Gunneridae</taxon>
        <taxon>Pentapetalae</taxon>
        <taxon>rosids</taxon>
        <taxon>fabids</taxon>
        <taxon>Rosales</taxon>
        <taxon>Rhamnaceae</taxon>
        <taxon>Paliureae</taxon>
        <taxon>Ziziphus</taxon>
    </lineage>
</organism>
<feature type="transmembrane region" description="Helical" evidence="14">
    <location>
        <begin position="234"/>
        <end position="254"/>
    </location>
</feature>
<keyword evidence="6 14" id="KW-0812">Transmembrane</keyword>
<evidence type="ECO:0000256" key="9">
    <source>
        <dbReference type="ARBA" id="ARBA00023136"/>
    </source>
</evidence>
<evidence type="ECO:0000256" key="8">
    <source>
        <dbReference type="ARBA" id="ARBA00023098"/>
    </source>
</evidence>
<feature type="region of interest" description="Disordered" evidence="13">
    <location>
        <begin position="24"/>
        <end position="89"/>
    </location>
</feature>
<comment type="pathway">
    <text evidence="2">Lipid metabolism.</text>
</comment>
<evidence type="ECO:0000256" key="1">
    <source>
        <dbReference type="ARBA" id="ARBA00004370"/>
    </source>
</evidence>